<protein>
    <submittedName>
        <fullName evidence="2">Uncharacterized protein</fullName>
    </submittedName>
</protein>
<evidence type="ECO:0000313" key="3">
    <source>
        <dbReference type="Proteomes" id="UP001054252"/>
    </source>
</evidence>
<dbReference type="EMBL" id="BPVZ01000001">
    <property type="protein sequence ID" value="GKU86783.1"/>
    <property type="molecule type" value="Genomic_DNA"/>
</dbReference>
<evidence type="ECO:0000313" key="2">
    <source>
        <dbReference type="EMBL" id="GKU86783.1"/>
    </source>
</evidence>
<proteinExistence type="predicted"/>
<name>A0AAV5HDA3_9ROSI</name>
<sequence>MAKEEREEGSEGSIGDFIIIEDHKIGSSQHHRLDPPLPSLLRSMHIQHKKKKKTKRAEKNKETASAMTPEATSSSGVRDIAANI</sequence>
<reference evidence="2 3" key="1">
    <citation type="journal article" date="2021" name="Commun. Biol.">
        <title>The genome of Shorea leprosula (Dipterocarpaceae) highlights the ecological relevance of drought in aseasonal tropical rainforests.</title>
        <authorList>
            <person name="Ng K.K.S."/>
            <person name="Kobayashi M.J."/>
            <person name="Fawcett J.A."/>
            <person name="Hatakeyama M."/>
            <person name="Paape T."/>
            <person name="Ng C.H."/>
            <person name="Ang C.C."/>
            <person name="Tnah L.H."/>
            <person name="Lee C.T."/>
            <person name="Nishiyama T."/>
            <person name="Sese J."/>
            <person name="O'Brien M.J."/>
            <person name="Copetti D."/>
            <person name="Mohd Noor M.I."/>
            <person name="Ong R.C."/>
            <person name="Putra M."/>
            <person name="Sireger I.Z."/>
            <person name="Indrioko S."/>
            <person name="Kosugi Y."/>
            <person name="Izuno A."/>
            <person name="Isagi Y."/>
            <person name="Lee S.L."/>
            <person name="Shimizu K.K."/>
        </authorList>
    </citation>
    <scope>NUCLEOTIDE SEQUENCE [LARGE SCALE GENOMIC DNA]</scope>
    <source>
        <strain evidence="2">214</strain>
    </source>
</reference>
<feature type="compositionally biased region" description="Basic residues" evidence="1">
    <location>
        <begin position="46"/>
        <end position="56"/>
    </location>
</feature>
<gene>
    <name evidence="2" type="ORF">SLEP1_g1259</name>
</gene>
<dbReference type="Proteomes" id="UP001054252">
    <property type="component" value="Unassembled WGS sequence"/>
</dbReference>
<keyword evidence="3" id="KW-1185">Reference proteome</keyword>
<organism evidence="2 3">
    <name type="scientific">Rubroshorea leprosula</name>
    <dbReference type="NCBI Taxonomy" id="152421"/>
    <lineage>
        <taxon>Eukaryota</taxon>
        <taxon>Viridiplantae</taxon>
        <taxon>Streptophyta</taxon>
        <taxon>Embryophyta</taxon>
        <taxon>Tracheophyta</taxon>
        <taxon>Spermatophyta</taxon>
        <taxon>Magnoliopsida</taxon>
        <taxon>eudicotyledons</taxon>
        <taxon>Gunneridae</taxon>
        <taxon>Pentapetalae</taxon>
        <taxon>rosids</taxon>
        <taxon>malvids</taxon>
        <taxon>Malvales</taxon>
        <taxon>Dipterocarpaceae</taxon>
        <taxon>Rubroshorea</taxon>
    </lineage>
</organism>
<feature type="region of interest" description="Disordered" evidence="1">
    <location>
        <begin position="46"/>
        <end position="84"/>
    </location>
</feature>
<accession>A0AAV5HDA3</accession>
<evidence type="ECO:0000256" key="1">
    <source>
        <dbReference type="SAM" id="MobiDB-lite"/>
    </source>
</evidence>
<dbReference type="AlphaFoldDB" id="A0AAV5HDA3"/>
<comment type="caution">
    <text evidence="2">The sequence shown here is derived from an EMBL/GenBank/DDBJ whole genome shotgun (WGS) entry which is preliminary data.</text>
</comment>